<accession>A0A2A6E219</accession>
<dbReference type="SUPFAM" id="SSF102735">
    <property type="entry name" value="Trigger factor ribosome-binding domain"/>
    <property type="match status" value="1"/>
</dbReference>
<dbReference type="GO" id="GO:0043335">
    <property type="term" value="P:protein unfolding"/>
    <property type="evidence" value="ECO:0007669"/>
    <property type="project" value="TreeGrafter"/>
</dbReference>
<evidence type="ECO:0000256" key="2">
    <source>
        <dbReference type="ARBA" id="ARBA00005464"/>
    </source>
</evidence>
<evidence type="ECO:0000256" key="4">
    <source>
        <dbReference type="ARBA" id="ARBA00016902"/>
    </source>
</evidence>
<dbReference type="InterPro" id="IPR036611">
    <property type="entry name" value="Trigger_fac_ribosome-bd_sf"/>
</dbReference>
<comment type="subcellular location">
    <subcellularLocation>
        <location evidence="12">Cytoplasm</location>
    </subcellularLocation>
    <text evidence="12">About half TF is bound to the ribosome near the polypeptide exit tunnel while the other half is free in the cytoplasm.</text>
</comment>
<evidence type="ECO:0000256" key="9">
    <source>
        <dbReference type="ARBA" id="ARBA00023306"/>
    </source>
</evidence>
<dbReference type="InterPro" id="IPR005215">
    <property type="entry name" value="Trig_fac"/>
</dbReference>
<dbReference type="HAMAP" id="MF_00303">
    <property type="entry name" value="Trigger_factor_Tig"/>
    <property type="match status" value="1"/>
</dbReference>
<dbReference type="Pfam" id="PF05697">
    <property type="entry name" value="Trigger_N"/>
    <property type="match status" value="1"/>
</dbReference>
<keyword evidence="13" id="KW-0175">Coiled coil</keyword>
<proteinExistence type="inferred from homology"/>
<evidence type="ECO:0000256" key="7">
    <source>
        <dbReference type="ARBA" id="ARBA00023186"/>
    </source>
</evidence>
<feature type="domain" description="Trigger factor C-terminal" evidence="16">
    <location>
        <begin position="263"/>
        <end position="423"/>
    </location>
</feature>
<keyword evidence="12" id="KW-0963">Cytoplasm</keyword>
<dbReference type="InterPro" id="IPR037041">
    <property type="entry name" value="Trigger_fac_C_sf"/>
</dbReference>
<keyword evidence="8 12" id="KW-0413">Isomerase</keyword>
<dbReference type="InterPro" id="IPR001179">
    <property type="entry name" value="PPIase_FKBP_dom"/>
</dbReference>
<dbReference type="InterPro" id="IPR027304">
    <property type="entry name" value="Trigger_fact/SurA_dom_sf"/>
</dbReference>
<dbReference type="PANTHER" id="PTHR30560:SF3">
    <property type="entry name" value="TRIGGER FACTOR-LIKE PROTEIN TIG, CHLOROPLASTIC"/>
    <property type="match status" value="1"/>
</dbReference>
<evidence type="ECO:0000256" key="6">
    <source>
        <dbReference type="ARBA" id="ARBA00023110"/>
    </source>
</evidence>
<dbReference type="GO" id="GO:0044183">
    <property type="term" value="F:protein folding chaperone"/>
    <property type="evidence" value="ECO:0007669"/>
    <property type="project" value="TreeGrafter"/>
</dbReference>
<keyword evidence="6 12" id="KW-0697">Rotamase</keyword>
<dbReference type="GO" id="GO:0003755">
    <property type="term" value="F:peptidyl-prolyl cis-trans isomerase activity"/>
    <property type="evidence" value="ECO:0007669"/>
    <property type="project" value="UniProtKB-UniRule"/>
</dbReference>
<comment type="catalytic activity">
    <reaction evidence="1 12">
        <text>[protein]-peptidylproline (omega=180) = [protein]-peptidylproline (omega=0)</text>
        <dbReference type="Rhea" id="RHEA:16237"/>
        <dbReference type="Rhea" id="RHEA-COMP:10747"/>
        <dbReference type="Rhea" id="RHEA-COMP:10748"/>
        <dbReference type="ChEBI" id="CHEBI:83833"/>
        <dbReference type="ChEBI" id="CHEBI:83834"/>
        <dbReference type="EC" id="5.2.1.8"/>
    </reaction>
</comment>
<evidence type="ECO:0000256" key="8">
    <source>
        <dbReference type="ARBA" id="ARBA00023235"/>
    </source>
</evidence>
<evidence type="ECO:0000313" key="18">
    <source>
        <dbReference type="Proteomes" id="UP000243688"/>
    </source>
</evidence>
<evidence type="ECO:0000256" key="13">
    <source>
        <dbReference type="SAM" id="Coils"/>
    </source>
</evidence>
<evidence type="ECO:0000256" key="5">
    <source>
        <dbReference type="ARBA" id="ARBA00022618"/>
    </source>
</evidence>
<reference evidence="17 18" key="1">
    <citation type="submission" date="2016-12" db="EMBL/GenBank/DDBJ databases">
        <title>Candidatus Reconcilibacillus cellulovorans genome.</title>
        <authorList>
            <person name="Kolinko S."/>
            <person name="Wu Y.-W."/>
            <person name="Tachea F."/>
            <person name="Denzel E."/>
            <person name="Hiras J."/>
            <person name="Baecker N."/>
            <person name="Chan L.J."/>
            <person name="Eichorst S.A."/>
            <person name="Frey D."/>
            <person name="Adams P.D."/>
            <person name="Pray T."/>
            <person name="Tanjore D."/>
            <person name="Petzold C.J."/>
            <person name="Gladden J.M."/>
            <person name="Simmons B.A."/>
            <person name="Singer S.W."/>
        </authorList>
    </citation>
    <scope>NUCLEOTIDE SEQUENCE [LARGE SCALE GENOMIC DNA]</scope>
    <source>
        <strain evidence="17">JTherm</strain>
    </source>
</reference>
<dbReference type="InterPro" id="IPR008881">
    <property type="entry name" value="Trigger_fac_ribosome-bd_bac"/>
</dbReference>
<dbReference type="Gene3D" id="3.30.70.1050">
    <property type="entry name" value="Trigger factor ribosome-binding domain"/>
    <property type="match status" value="1"/>
</dbReference>
<feature type="coiled-coil region" evidence="13">
    <location>
        <begin position="361"/>
        <end position="399"/>
    </location>
</feature>
<dbReference type="AlphaFoldDB" id="A0A2A6E219"/>
<organism evidence="17 18">
    <name type="scientific">Candidatus Reconcilbacillus cellulovorans</name>
    <dbReference type="NCBI Taxonomy" id="1906605"/>
    <lineage>
        <taxon>Bacteria</taxon>
        <taxon>Bacillati</taxon>
        <taxon>Bacillota</taxon>
        <taxon>Bacilli</taxon>
        <taxon>Bacillales</taxon>
        <taxon>Paenibacillaceae</taxon>
        <taxon>Candidatus Reconcilbacillus</taxon>
    </lineage>
</organism>
<evidence type="ECO:0000259" key="14">
    <source>
        <dbReference type="Pfam" id="PF00254"/>
    </source>
</evidence>
<sequence length="429" mass="49332">MKATWEKLENNRVVLHVEIGEDKVAEALDKAFRKVVRRVTVPGFRKGKVPRAIFERRFGPEALYQDALDILLPESYAAAVEQCGIEPVDRPSIDIERFGKGEPFVFKATVTVKPEVKLGVYKGLEVSEGDVSVTDAELEEELKRLQERHAEIVSLEGEPVRNGDFAFLSVEAFVDGRPVKDWTAERMLMMIGSGSMPQEFEQRVLEMSKGEEKQFEIDVPEQFEKEDVRGKTVSFRVKLIDFKRKRIPELDDEFAKDISEFDTLDELKADLRKRLEERKAAENRRRKEDELVEKAMAACEVDIPAVMIENELQRLVDQFDSTLRLQGLNLEQYYRLTRTTPDQLKERLRPTAEKNVRSRLVLEAIARAENLEATDEELQREIEAMAEQLRIDANQLRARLEETGGLRSVKRDIAVRKAIEFLLANSRVA</sequence>
<dbReference type="PANTHER" id="PTHR30560">
    <property type="entry name" value="TRIGGER FACTOR CHAPERONE AND PEPTIDYL-PROLYL CIS/TRANS ISOMERASE"/>
    <property type="match status" value="1"/>
</dbReference>
<dbReference type="Gene3D" id="3.10.50.40">
    <property type="match status" value="1"/>
</dbReference>
<comment type="domain">
    <text evidence="12">Consists of 3 domains; the N-terminus binds the ribosome, the middle domain has PPIase activity, while the C-terminus has intrinsic chaperone activity on its own.</text>
</comment>
<dbReference type="Pfam" id="PF05698">
    <property type="entry name" value="Trigger_C"/>
    <property type="match status" value="1"/>
</dbReference>
<dbReference type="EC" id="5.2.1.8" evidence="3 12"/>
<gene>
    <name evidence="12" type="primary">tig</name>
    <name evidence="17" type="ORF">BLM47_04235</name>
</gene>
<evidence type="ECO:0000256" key="10">
    <source>
        <dbReference type="ARBA" id="ARBA00024849"/>
    </source>
</evidence>
<dbReference type="InterPro" id="IPR008880">
    <property type="entry name" value="Trigger_fac_C"/>
</dbReference>
<dbReference type="Gene3D" id="1.10.3120.10">
    <property type="entry name" value="Trigger factor, C-terminal domain"/>
    <property type="match status" value="1"/>
</dbReference>
<dbReference type="EMBL" id="MOXJ01000006">
    <property type="protein sequence ID" value="PDO11033.1"/>
    <property type="molecule type" value="Genomic_DNA"/>
</dbReference>
<dbReference type="SUPFAM" id="SSF54534">
    <property type="entry name" value="FKBP-like"/>
    <property type="match status" value="1"/>
</dbReference>
<dbReference type="Pfam" id="PF00254">
    <property type="entry name" value="FKBP_C"/>
    <property type="match status" value="1"/>
</dbReference>
<evidence type="ECO:0000256" key="11">
    <source>
        <dbReference type="ARBA" id="ARBA00029986"/>
    </source>
</evidence>
<dbReference type="GO" id="GO:0051301">
    <property type="term" value="P:cell division"/>
    <property type="evidence" value="ECO:0007669"/>
    <property type="project" value="UniProtKB-KW"/>
</dbReference>
<dbReference type="InterPro" id="IPR046357">
    <property type="entry name" value="PPIase_dom_sf"/>
</dbReference>
<keyword evidence="9 12" id="KW-0131">Cell cycle</keyword>
<dbReference type="GO" id="GO:0005737">
    <property type="term" value="C:cytoplasm"/>
    <property type="evidence" value="ECO:0007669"/>
    <property type="project" value="UniProtKB-SubCell"/>
</dbReference>
<dbReference type="Proteomes" id="UP000243688">
    <property type="component" value="Unassembled WGS sequence"/>
</dbReference>
<dbReference type="GO" id="GO:0043022">
    <property type="term" value="F:ribosome binding"/>
    <property type="evidence" value="ECO:0007669"/>
    <property type="project" value="TreeGrafter"/>
</dbReference>
<feature type="domain" description="PPIase FKBP-type" evidence="14">
    <location>
        <begin position="159"/>
        <end position="240"/>
    </location>
</feature>
<evidence type="ECO:0000256" key="3">
    <source>
        <dbReference type="ARBA" id="ARBA00013194"/>
    </source>
</evidence>
<evidence type="ECO:0000256" key="1">
    <source>
        <dbReference type="ARBA" id="ARBA00000971"/>
    </source>
</evidence>
<dbReference type="NCBIfam" id="TIGR00115">
    <property type="entry name" value="tig"/>
    <property type="match status" value="1"/>
</dbReference>
<keyword evidence="5 12" id="KW-0132">Cell division</keyword>
<name>A0A2A6E219_9BACL</name>
<feature type="domain" description="Trigger factor ribosome-binding bacterial" evidence="15">
    <location>
        <begin position="1"/>
        <end position="145"/>
    </location>
</feature>
<keyword evidence="7 12" id="KW-0143">Chaperone</keyword>
<evidence type="ECO:0000259" key="15">
    <source>
        <dbReference type="Pfam" id="PF05697"/>
    </source>
</evidence>
<comment type="similarity">
    <text evidence="2 12">Belongs to the FKBP-type PPIase family. Tig subfamily.</text>
</comment>
<dbReference type="PIRSF" id="PIRSF003095">
    <property type="entry name" value="Trigger_factor"/>
    <property type="match status" value="1"/>
</dbReference>
<dbReference type="GO" id="GO:0051083">
    <property type="term" value="P:'de novo' cotranslational protein folding"/>
    <property type="evidence" value="ECO:0007669"/>
    <property type="project" value="TreeGrafter"/>
</dbReference>
<comment type="caution">
    <text evidence="17">The sequence shown here is derived from an EMBL/GenBank/DDBJ whole genome shotgun (WGS) entry which is preliminary data.</text>
</comment>
<evidence type="ECO:0000313" key="17">
    <source>
        <dbReference type="EMBL" id="PDO11033.1"/>
    </source>
</evidence>
<dbReference type="GO" id="GO:0015031">
    <property type="term" value="P:protein transport"/>
    <property type="evidence" value="ECO:0007669"/>
    <property type="project" value="UniProtKB-UniRule"/>
</dbReference>
<comment type="function">
    <text evidence="10 12">Involved in protein export. Acts as a chaperone by maintaining the newly synthesized protein in an open conformation. Functions as a peptidyl-prolyl cis-trans isomerase.</text>
</comment>
<feature type="coiled-coil region" evidence="13">
    <location>
        <begin position="264"/>
        <end position="298"/>
    </location>
</feature>
<evidence type="ECO:0000256" key="12">
    <source>
        <dbReference type="HAMAP-Rule" id="MF_00303"/>
    </source>
</evidence>
<evidence type="ECO:0000259" key="16">
    <source>
        <dbReference type="Pfam" id="PF05698"/>
    </source>
</evidence>
<dbReference type="SUPFAM" id="SSF109998">
    <property type="entry name" value="Triger factor/SurA peptide-binding domain-like"/>
    <property type="match status" value="1"/>
</dbReference>
<protein>
    <recommendedName>
        <fullName evidence="4 12">Trigger factor</fullName>
        <shortName evidence="12">TF</shortName>
        <ecNumber evidence="3 12">5.2.1.8</ecNumber>
    </recommendedName>
    <alternativeName>
        <fullName evidence="11 12">PPIase</fullName>
    </alternativeName>
</protein>